<dbReference type="OMA" id="FVIEEKF"/>
<feature type="domain" description="Peptidase M48" evidence="15">
    <location>
        <begin position="261"/>
        <end position="467"/>
    </location>
</feature>
<dbReference type="EMBL" id="FN648796">
    <property type="protein sequence ID" value="CBJ27157.1"/>
    <property type="molecule type" value="Genomic_DNA"/>
</dbReference>
<evidence type="ECO:0000256" key="9">
    <source>
        <dbReference type="ARBA" id="ARBA00023049"/>
    </source>
</evidence>
<dbReference type="STRING" id="2880.D7G4R4"/>
<comment type="cofactor">
    <cofactor evidence="13 14">
        <name>Zn(2+)</name>
        <dbReference type="ChEBI" id="CHEBI:29105"/>
    </cofactor>
    <text evidence="13 14">Binds 1 zinc ion per subunit.</text>
</comment>
<dbReference type="AlphaFoldDB" id="D7G4R4"/>
<evidence type="ECO:0000256" key="10">
    <source>
        <dbReference type="ARBA" id="ARBA00023136"/>
    </source>
</evidence>
<evidence type="ECO:0000256" key="6">
    <source>
        <dbReference type="ARBA" id="ARBA00022824"/>
    </source>
</evidence>
<evidence type="ECO:0000256" key="12">
    <source>
        <dbReference type="PIRSR" id="PIRSR627057-1"/>
    </source>
</evidence>
<sequence>MAFASVLGFLANLESSIGLEAFPKYRQEGAEKSDAPFLLFFVGFTLLVYLLETYLDLRQHRNLKAGTPPPTLLEVLKTVDEDNKGLEAVSKVESKFSASQAYGLDKSRFHFFDSTFDLVVGLTTNLLGWMPWLWDVSSGLVAKAGLGDWGGDIPTSLTFVVLTMVLQTLIGLPFSLYSTFVVEAKHGFNKQTLGLFFADKVKSMLLTVVISVPVLSCVLKIIELGGKHFYVYVWAFMFCFSILMLTIVPTVIMPMFNTYSPLEDGELKSSIENLAKRVSFPLTNLFSVDGSKRSAHSNAYFYGFFKNKRIVLYDTLIKQADTNEIVSILGHELGHWKMSHTLQGFVISQTYLLASFCAFGLATELGESLRLSFGYSTSATLITLYLFFAVMWAPVDHLLGVFMNVLSRKNEFEADAYAVKLGYSKGLQSGLVKLQLENLGNMNPDPWYSAFHYSHPPLVERLQAMRTDIGIKRE</sequence>
<keyword evidence="10 14" id="KW-0472">Membrane</keyword>
<feature type="binding site" evidence="13">
    <location>
        <position position="331"/>
    </location>
    <ligand>
        <name>Zn(2+)</name>
        <dbReference type="ChEBI" id="CHEBI:29105"/>
        <note>catalytic</note>
    </ligand>
</feature>
<dbReference type="InParanoid" id="D7G4R4"/>
<feature type="transmembrane region" description="Helical" evidence="14">
    <location>
        <begin position="37"/>
        <end position="55"/>
    </location>
</feature>
<gene>
    <name evidence="17" type="ORF">Esi_0058_0023</name>
</gene>
<evidence type="ECO:0000256" key="7">
    <source>
        <dbReference type="ARBA" id="ARBA00022833"/>
    </source>
</evidence>
<keyword evidence="6 14" id="KW-0256">Endoplasmic reticulum</keyword>
<evidence type="ECO:0000256" key="2">
    <source>
        <dbReference type="ARBA" id="ARBA00022670"/>
    </source>
</evidence>
<reference evidence="17 18" key="1">
    <citation type="journal article" date="2010" name="Nature">
        <title>The Ectocarpus genome and the independent evolution of multicellularity in brown algae.</title>
        <authorList>
            <person name="Cock J.M."/>
            <person name="Sterck L."/>
            <person name="Rouze P."/>
            <person name="Scornet D."/>
            <person name="Allen A.E."/>
            <person name="Amoutzias G."/>
            <person name="Anthouard V."/>
            <person name="Artiguenave F."/>
            <person name="Aury J.M."/>
            <person name="Badger J.H."/>
            <person name="Beszteri B."/>
            <person name="Billiau K."/>
            <person name="Bonnet E."/>
            <person name="Bothwell J.H."/>
            <person name="Bowler C."/>
            <person name="Boyen C."/>
            <person name="Brownlee C."/>
            <person name="Carrano C.J."/>
            <person name="Charrier B."/>
            <person name="Cho G.Y."/>
            <person name="Coelho S.M."/>
            <person name="Collen J."/>
            <person name="Corre E."/>
            <person name="Da Silva C."/>
            <person name="Delage L."/>
            <person name="Delaroque N."/>
            <person name="Dittami S.M."/>
            <person name="Doulbeau S."/>
            <person name="Elias M."/>
            <person name="Farnham G."/>
            <person name="Gachon C.M."/>
            <person name="Gschloessl B."/>
            <person name="Heesch S."/>
            <person name="Jabbari K."/>
            <person name="Jubin C."/>
            <person name="Kawai H."/>
            <person name="Kimura K."/>
            <person name="Kloareg B."/>
            <person name="Kupper F.C."/>
            <person name="Lang D."/>
            <person name="Le Bail A."/>
            <person name="Leblanc C."/>
            <person name="Lerouge P."/>
            <person name="Lohr M."/>
            <person name="Lopez P.J."/>
            <person name="Martens C."/>
            <person name="Maumus F."/>
            <person name="Michel G."/>
            <person name="Miranda-Saavedra D."/>
            <person name="Morales J."/>
            <person name="Moreau H."/>
            <person name="Motomura T."/>
            <person name="Nagasato C."/>
            <person name="Napoli C.A."/>
            <person name="Nelson D.R."/>
            <person name="Nyvall-Collen P."/>
            <person name="Peters A.F."/>
            <person name="Pommier C."/>
            <person name="Potin P."/>
            <person name="Poulain J."/>
            <person name="Quesneville H."/>
            <person name="Read B."/>
            <person name="Rensing S.A."/>
            <person name="Ritter A."/>
            <person name="Rousvoal S."/>
            <person name="Samanta M."/>
            <person name="Samson G."/>
            <person name="Schroeder D.C."/>
            <person name="Segurens B."/>
            <person name="Strittmatter M."/>
            <person name="Tonon T."/>
            <person name="Tregear J.W."/>
            <person name="Valentin K."/>
            <person name="von Dassow P."/>
            <person name="Yamagishi T."/>
            <person name="Van de Peer Y."/>
            <person name="Wincker P."/>
        </authorList>
    </citation>
    <scope>NUCLEOTIDE SEQUENCE [LARGE SCALE GENOMIC DNA]</scope>
    <source>
        <strain evidence="18">Ec32 / CCAP1310/4</strain>
    </source>
</reference>
<evidence type="ECO:0000256" key="4">
    <source>
        <dbReference type="ARBA" id="ARBA00022723"/>
    </source>
</evidence>
<feature type="transmembrane region" description="Helical" evidence="14">
    <location>
        <begin position="116"/>
        <end position="134"/>
    </location>
</feature>
<dbReference type="Pfam" id="PF16491">
    <property type="entry name" value="Peptidase_M48_N"/>
    <property type="match status" value="1"/>
</dbReference>
<evidence type="ECO:0000256" key="1">
    <source>
        <dbReference type="ARBA" id="ARBA00004477"/>
    </source>
</evidence>
<feature type="active site" description="Proton donor" evidence="12">
    <location>
        <position position="415"/>
    </location>
</feature>
<dbReference type="CDD" id="cd07343">
    <property type="entry name" value="M48A_Zmpste24p_like"/>
    <property type="match status" value="1"/>
</dbReference>
<dbReference type="eggNOG" id="KOG2719">
    <property type="taxonomic scope" value="Eukaryota"/>
</dbReference>
<dbReference type="Gene3D" id="3.30.2010.10">
    <property type="entry name" value="Metalloproteases ('zincins'), catalytic domain"/>
    <property type="match status" value="1"/>
</dbReference>
<evidence type="ECO:0000313" key="18">
    <source>
        <dbReference type="Proteomes" id="UP000002630"/>
    </source>
</evidence>
<evidence type="ECO:0000256" key="14">
    <source>
        <dbReference type="RuleBase" id="RU366005"/>
    </source>
</evidence>
<dbReference type="GO" id="GO:0005789">
    <property type="term" value="C:endoplasmic reticulum membrane"/>
    <property type="evidence" value="ECO:0007669"/>
    <property type="project" value="UniProtKB-SubCell"/>
</dbReference>
<dbReference type="GO" id="GO:0071586">
    <property type="term" value="P:CAAX-box protein processing"/>
    <property type="evidence" value="ECO:0007669"/>
    <property type="project" value="UniProtKB-UniRule"/>
</dbReference>
<organism evidence="17 18">
    <name type="scientific">Ectocarpus siliculosus</name>
    <name type="common">Brown alga</name>
    <name type="synonym">Conferva siliculosa</name>
    <dbReference type="NCBI Taxonomy" id="2880"/>
    <lineage>
        <taxon>Eukaryota</taxon>
        <taxon>Sar</taxon>
        <taxon>Stramenopiles</taxon>
        <taxon>Ochrophyta</taxon>
        <taxon>PX clade</taxon>
        <taxon>Phaeophyceae</taxon>
        <taxon>Ectocarpales</taxon>
        <taxon>Ectocarpaceae</taxon>
        <taxon>Ectocarpus</taxon>
    </lineage>
</organism>
<dbReference type="GO" id="GO:0046872">
    <property type="term" value="F:metal ion binding"/>
    <property type="evidence" value="ECO:0007669"/>
    <property type="project" value="UniProtKB-UniRule"/>
</dbReference>
<dbReference type="OrthoDB" id="360839at2759"/>
<feature type="transmembrane region" description="Helical" evidence="14">
    <location>
        <begin position="342"/>
        <end position="362"/>
    </location>
</feature>
<accession>D7G4R4</accession>
<evidence type="ECO:0000256" key="8">
    <source>
        <dbReference type="ARBA" id="ARBA00022989"/>
    </source>
</evidence>
<comment type="function">
    <text evidence="14">Proteolytically removes the C-terminal three residues of farnesylated proteins.</text>
</comment>
<keyword evidence="3 14" id="KW-0812">Transmembrane</keyword>
<feature type="active site" evidence="12">
    <location>
        <position position="332"/>
    </location>
</feature>
<keyword evidence="4 13" id="KW-0479">Metal-binding</keyword>
<feature type="transmembrane region" description="Helical" evidence="14">
    <location>
        <begin position="382"/>
        <end position="402"/>
    </location>
</feature>
<name>D7G4R4_ECTSI</name>
<dbReference type="PANTHER" id="PTHR10120">
    <property type="entry name" value="CAAX PRENYL PROTEASE 1"/>
    <property type="match status" value="1"/>
</dbReference>
<feature type="binding site" evidence="13">
    <location>
        <position position="335"/>
    </location>
    <ligand>
        <name>Zn(2+)</name>
        <dbReference type="ChEBI" id="CHEBI:29105"/>
        <note>catalytic</note>
    </ligand>
</feature>
<comment type="catalytic activity">
    <reaction evidence="11 14">
        <text>Hydrolyzes the peptide bond -P2-(S-farnesyl or geranylgeranyl)C-P1'-P2'-P3'-COOH where P1' and P2' are amino acids with aliphatic side chains and P3' is any C-terminal residue.</text>
        <dbReference type="EC" id="3.4.24.84"/>
    </reaction>
</comment>
<feature type="transmembrane region" description="Helical" evidence="14">
    <location>
        <begin position="203"/>
        <end position="222"/>
    </location>
</feature>
<comment type="subcellular location">
    <subcellularLocation>
        <location evidence="1 14">Endoplasmic reticulum membrane</location>
        <topology evidence="1 14">Multi-pass membrane protein</topology>
    </subcellularLocation>
</comment>
<evidence type="ECO:0000256" key="11">
    <source>
        <dbReference type="ARBA" id="ARBA00044456"/>
    </source>
</evidence>
<evidence type="ECO:0000256" key="13">
    <source>
        <dbReference type="PIRSR" id="PIRSR627057-2"/>
    </source>
</evidence>
<dbReference type="InterPro" id="IPR032456">
    <property type="entry name" value="Peptidase_M48_N"/>
</dbReference>
<dbReference type="EMBL" id="FN649733">
    <property type="protein sequence ID" value="CBJ27157.1"/>
    <property type="molecule type" value="Genomic_DNA"/>
</dbReference>
<dbReference type="GO" id="GO:0004222">
    <property type="term" value="F:metalloendopeptidase activity"/>
    <property type="evidence" value="ECO:0007669"/>
    <property type="project" value="UniProtKB-UniRule"/>
</dbReference>
<protein>
    <recommendedName>
        <fullName evidence="14">CAAX prenyl protease</fullName>
        <ecNumber evidence="14">3.4.24.84</ecNumber>
    </recommendedName>
</protein>
<keyword evidence="18" id="KW-1185">Reference proteome</keyword>
<proteinExistence type="inferred from homology"/>
<keyword evidence="8 14" id="KW-1133">Transmembrane helix</keyword>
<evidence type="ECO:0000259" key="15">
    <source>
        <dbReference type="Pfam" id="PF01435"/>
    </source>
</evidence>
<evidence type="ECO:0000256" key="5">
    <source>
        <dbReference type="ARBA" id="ARBA00022801"/>
    </source>
</evidence>
<feature type="domain" description="CAAX prenyl protease 1 N-terminal" evidence="16">
    <location>
        <begin position="92"/>
        <end position="258"/>
    </location>
</feature>
<evidence type="ECO:0000313" key="17">
    <source>
        <dbReference type="EMBL" id="CBJ27157.1"/>
    </source>
</evidence>
<feature type="binding site" evidence="13">
    <location>
        <position position="411"/>
    </location>
    <ligand>
        <name>Zn(2+)</name>
        <dbReference type="ChEBI" id="CHEBI:29105"/>
        <note>catalytic</note>
    </ligand>
</feature>
<comment type="similarity">
    <text evidence="14">Belongs to the peptidase M48A family.</text>
</comment>
<keyword evidence="9 14" id="KW-0482">Metalloprotease</keyword>
<keyword evidence="7 13" id="KW-0862">Zinc</keyword>
<keyword evidence="2 14" id="KW-0645">Protease</keyword>
<feature type="transmembrane region" description="Helical" evidence="14">
    <location>
        <begin position="228"/>
        <end position="252"/>
    </location>
</feature>
<dbReference type="FunFam" id="3.30.2010.10:FF:000002">
    <property type="entry name" value="CAAX prenyl protease"/>
    <property type="match status" value="1"/>
</dbReference>
<feature type="transmembrane region" description="Helical" evidence="14">
    <location>
        <begin position="154"/>
        <end position="182"/>
    </location>
</feature>
<dbReference type="InterPro" id="IPR027057">
    <property type="entry name" value="CAXX_Prtase_1"/>
</dbReference>
<evidence type="ECO:0000259" key="16">
    <source>
        <dbReference type="Pfam" id="PF16491"/>
    </source>
</evidence>
<dbReference type="InterPro" id="IPR001915">
    <property type="entry name" value="Peptidase_M48"/>
</dbReference>
<evidence type="ECO:0000256" key="3">
    <source>
        <dbReference type="ARBA" id="ARBA00022692"/>
    </source>
</evidence>
<dbReference type="Proteomes" id="UP000002630">
    <property type="component" value="Linkage Group LG08"/>
</dbReference>
<dbReference type="Pfam" id="PF01435">
    <property type="entry name" value="Peptidase_M48"/>
    <property type="match status" value="1"/>
</dbReference>
<dbReference type="EC" id="3.4.24.84" evidence="14"/>
<keyword evidence="5 14" id="KW-0378">Hydrolase</keyword>